<dbReference type="InterPro" id="IPR035919">
    <property type="entry name" value="EAL_sf"/>
</dbReference>
<dbReference type="FunFam" id="3.20.20.450:FF:000001">
    <property type="entry name" value="Cyclic di-GMP phosphodiesterase yahA"/>
    <property type="match status" value="1"/>
</dbReference>
<evidence type="ECO:0000313" key="10">
    <source>
        <dbReference type="EMBL" id="MBM7555505.1"/>
    </source>
</evidence>
<dbReference type="PROSITE" id="PS50887">
    <property type="entry name" value="GGDEF"/>
    <property type="match status" value="1"/>
</dbReference>
<gene>
    <name evidence="10" type="ORF">JOC47_000329</name>
</gene>
<dbReference type="InterPro" id="IPR000160">
    <property type="entry name" value="GGDEF_dom"/>
</dbReference>
<dbReference type="AlphaFoldDB" id="A0A938XQJ8"/>
<comment type="caution">
    <text evidence="10">The sequence shown here is derived from an EMBL/GenBank/DDBJ whole genome shotgun (WGS) entry which is preliminary data.</text>
</comment>
<keyword evidence="2" id="KW-1003">Cell membrane</keyword>
<keyword evidence="4 6" id="KW-1133">Transmembrane helix</keyword>
<dbReference type="PANTHER" id="PTHR44757:SF2">
    <property type="entry name" value="BIOFILM ARCHITECTURE MAINTENANCE PROTEIN MBAA"/>
    <property type="match status" value="1"/>
</dbReference>
<dbReference type="Pfam" id="PF00990">
    <property type="entry name" value="GGDEF"/>
    <property type="match status" value="1"/>
</dbReference>
<keyword evidence="11" id="KW-1185">Reference proteome</keyword>
<dbReference type="CDD" id="cd12914">
    <property type="entry name" value="PDC1_DGC_like"/>
    <property type="match status" value="1"/>
</dbReference>
<dbReference type="InterPro" id="IPR033479">
    <property type="entry name" value="dCache_1"/>
</dbReference>
<dbReference type="SUPFAM" id="SSF55073">
    <property type="entry name" value="Nucleotide cyclase"/>
    <property type="match status" value="1"/>
</dbReference>
<dbReference type="Gene3D" id="3.30.450.20">
    <property type="entry name" value="PAS domain"/>
    <property type="match status" value="2"/>
</dbReference>
<dbReference type="NCBIfam" id="TIGR00254">
    <property type="entry name" value="GGDEF"/>
    <property type="match status" value="1"/>
</dbReference>
<dbReference type="Pfam" id="PF00563">
    <property type="entry name" value="EAL"/>
    <property type="match status" value="1"/>
</dbReference>
<keyword evidence="3 6" id="KW-0812">Transmembrane</keyword>
<dbReference type="Proteomes" id="UP000774000">
    <property type="component" value="Unassembled WGS sequence"/>
</dbReference>
<proteinExistence type="predicted"/>
<dbReference type="Gene3D" id="3.30.70.270">
    <property type="match status" value="1"/>
</dbReference>
<dbReference type="PROSITE" id="PS50883">
    <property type="entry name" value="EAL"/>
    <property type="match status" value="1"/>
</dbReference>
<dbReference type="EMBL" id="JAFBDQ010000001">
    <property type="protein sequence ID" value="MBM7555505.1"/>
    <property type="molecule type" value="Genomic_DNA"/>
</dbReference>
<dbReference type="GO" id="GO:0007165">
    <property type="term" value="P:signal transduction"/>
    <property type="evidence" value="ECO:0007669"/>
    <property type="project" value="InterPro"/>
</dbReference>
<feature type="domain" description="GGDEF" evidence="9">
    <location>
        <begin position="393"/>
        <end position="525"/>
    </location>
</feature>
<dbReference type="SMART" id="SM00267">
    <property type="entry name" value="GGDEF"/>
    <property type="match status" value="1"/>
</dbReference>
<dbReference type="RefSeq" id="WP_204700211.1">
    <property type="nucleotide sequence ID" value="NZ_JAFBDQ010000001.1"/>
</dbReference>
<accession>A0A938XQJ8</accession>
<evidence type="ECO:0000256" key="3">
    <source>
        <dbReference type="ARBA" id="ARBA00022692"/>
    </source>
</evidence>
<evidence type="ECO:0000256" key="4">
    <source>
        <dbReference type="ARBA" id="ARBA00022989"/>
    </source>
</evidence>
<dbReference type="InterPro" id="IPR003660">
    <property type="entry name" value="HAMP_dom"/>
</dbReference>
<name>A0A938XQJ8_9FIRM</name>
<dbReference type="InterPro" id="IPR029151">
    <property type="entry name" value="Sensor-like_sf"/>
</dbReference>
<evidence type="ECO:0000256" key="6">
    <source>
        <dbReference type="SAM" id="Phobius"/>
    </source>
</evidence>
<feature type="domain" description="EAL" evidence="7">
    <location>
        <begin position="534"/>
        <end position="788"/>
    </location>
</feature>
<reference evidence="10" key="1">
    <citation type="submission" date="2021-01" db="EMBL/GenBank/DDBJ databases">
        <title>Genomic Encyclopedia of Type Strains, Phase IV (KMG-IV): sequencing the most valuable type-strain genomes for metagenomic binning, comparative biology and taxonomic classification.</title>
        <authorList>
            <person name="Goeker M."/>
        </authorList>
    </citation>
    <scope>NUCLEOTIDE SEQUENCE</scope>
    <source>
        <strain evidence="10">DSM 23230</strain>
    </source>
</reference>
<dbReference type="Gene3D" id="3.20.20.450">
    <property type="entry name" value="EAL domain"/>
    <property type="match status" value="1"/>
</dbReference>
<evidence type="ECO:0000256" key="1">
    <source>
        <dbReference type="ARBA" id="ARBA00004651"/>
    </source>
</evidence>
<dbReference type="InterPro" id="IPR052155">
    <property type="entry name" value="Biofilm_reg_signaling"/>
</dbReference>
<evidence type="ECO:0000256" key="2">
    <source>
        <dbReference type="ARBA" id="ARBA00022475"/>
    </source>
</evidence>
<dbReference type="Pfam" id="PF02743">
    <property type="entry name" value="dCache_1"/>
    <property type="match status" value="1"/>
</dbReference>
<organism evidence="10 11">
    <name type="scientific">Halanaerobacter jeridensis</name>
    <dbReference type="NCBI Taxonomy" id="706427"/>
    <lineage>
        <taxon>Bacteria</taxon>
        <taxon>Bacillati</taxon>
        <taxon>Bacillota</taxon>
        <taxon>Clostridia</taxon>
        <taxon>Halanaerobiales</taxon>
        <taxon>Halobacteroidaceae</taxon>
        <taxon>Halanaerobacter</taxon>
    </lineage>
</organism>
<protein>
    <submittedName>
        <fullName evidence="10">Diguanylate cyclase (GGDEF)-like protein</fullName>
    </submittedName>
</protein>
<dbReference type="CDD" id="cd06225">
    <property type="entry name" value="HAMP"/>
    <property type="match status" value="1"/>
</dbReference>
<dbReference type="PROSITE" id="PS50885">
    <property type="entry name" value="HAMP"/>
    <property type="match status" value="1"/>
</dbReference>
<evidence type="ECO:0000313" key="11">
    <source>
        <dbReference type="Proteomes" id="UP000774000"/>
    </source>
</evidence>
<dbReference type="Gene3D" id="6.10.340.10">
    <property type="match status" value="1"/>
</dbReference>
<dbReference type="InterPro" id="IPR029787">
    <property type="entry name" value="Nucleotide_cyclase"/>
</dbReference>
<dbReference type="SUPFAM" id="SSF103190">
    <property type="entry name" value="Sensory domain-like"/>
    <property type="match status" value="1"/>
</dbReference>
<evidence type="ECO:0000259" key="8">
    <source>
        <dbReference type="PROSITE" id="PS50885"/>
    </source>
</evidence>
<feature type="transmembrane region" description="Helical" evidence="6">
    <location>
        <begin position="13"/>
        <end position="36"/>
    </location>
</feature>
<feature type="domain" description="HAMP" evidence="8">
    <location>
        <begin position="310"/>
        <end position="362"/>
    </location>
</feature>
<dbReference type="SUPFAM" id="SSF158472">
    <property type="entry name" value="HAMP domain-like"/>
    <property type="match status" value="1"/>
</dbReference>
<feature type="transmembrane region" description="Helical" evidence="6">
    <location>
        <begin position="290"/>
        <end position="309"/>
    </location>
</feature>
<comment type="subcellular location">
    <subcellularLocation>
        <location evidence="1">Cell membrane</location>
        <topology evidence="1">Multi-pass membrane protein</topology>
    </subcellularLocation>
</comment>
<dbReference type="PANTHER" id="PTHR44757">
    <property type="entry name" value="DIGUANYLATE CYCLASE DGCP"/>
    <property type="match status" value="1"/>
</dbReference>
<evidence type="ECO:0000256" key="5">
    <source>
        <dbReference type="ARBA" id="ARBA00023136"/>
    </source>
</evidence>
<dbReference type="InterPro" id="IPR043128">
    <property type="entry name" value="Rev_trsase/Diguanyl_cyclase"/>
</dbReference>
<dbReference type="CDD" id="cd12912">
    <property type="entry name" value="PDC2_MCP_like"/>
    <property type="match status" value="1"/>
</dbReference>
<dbReference type="CDD" id="cd01949">
    <property type="entry name" value="GGDEF"/>
    <property type="match status" value="1"/>
</dbReference>
<dbReference type="SMART" id="SM00052">
    <property type="entry name" value="EAL"/>
    <property type="match status" value="1"/>
</dbReference>
<dbReference type="SMART" id="SM00304">
    <property type="entry name" value="HAMP"/>
    <property type="match status" value="1"/>
</dbReference>
<evidence type="ECO:0000259" key="9">
    <source>
        <dbReference type="PROSITE" id="PS50887"/>
    </source>
</evidence>
<evidence type="ECO:0000259" key="7">
    <source>
        <dbReference type="PROSITE" id="PS50883"/>
    </source>
</evidence>
<dbReference type="SUPFAM" id="SSF141868">
    <property type="entry name" value="EAL domain-like"/>
    <property type="match status" value="1"/>
</dbReference>
<dbReference type="Pfam" id="PF00672">
    <property type="entry name" value="HAMP"/>
    <property type="match status" value="1"/>
</dbReference>
<dbReference type="InterPro" id="IPR001633">
    <property type="entry name" value="EAL_dom"/>
</dbReference>
<dbReference type="CDD" id="cd01948">
    <property type="entry name" value="EAL"/>
    <property type="match status" value="1"/>
</dbReference>
<sequence length="792" mass="90384">MKNEVEFSIKFKILILVLVVTILLTISLISLSFLLSNDFFSKLITKNGVRNVRLYSELIHNWLEEKKEDITIYSESEVMKNRKWIKRKDFLTDKLSKTSHEFAYFFVADKNGDYSTTQLKNAGNIKSKSYFKEAIQGKTYLSRPLRSPLTGEAIIIVTTPLKNESTKPSGILGGAIKLDQLTQYLSKFKVEHFNSYSYIIDKHGLVIAHPDKDIILEENILKASTGGQESLRSYFVEIKNNNSGYLKYQENDKSYYLFYNKILGSDGWKIITQIPNSYLKVPLMLVRRKLWVIALIAIIISAISSMIIANNISSPIIKLSDIFSQGAEGDLTVRANFNRNDEVGKAATSFNKMMDKISDLTYNDILTGLLTLSYFKDLLKLDLQEIKEKDKGQKVVLFSMGIDNYEIINDNFGHYVGNKVLKKIAYRIKHLVSKDIYIARSSNEFFLYWETTESTDKFEELAKKILAEINRKYEINGQVVHVTASLGIAVYPDSGTTSQRLIKNAGLAQHLVAENSSDEIQLYSSGMEEKLSERMRLEAKLKSALENKQFLLYYQPLVNAKTKEIESFEALLRWYHPIEGMISPSKFIPIIEDNGMIIEIGDWVLREACQALKKWHQQGYNNLSVSVNIAPQQFQSDNFLDDIKTILKEIDLEPQYLELEITERATMENLGHTIELLYDLKKLGVKISIDDFGTGYSSLSYLKEFAIDTLKIDKSFVTELTAQGQNNAIAETIVNMADSLKLNVTAEGVENKLQVEFLEQKKCDKLQGNYFSPAVPKIEVKELLQKAYKQSI</sequence>
<keyword evidence="5 6" id="KW-0472">Membrane</keyword>
<dbReference type="GO" id="GO:0005886">
    <property type="term" value="C:plasma membrane"/>
    <property type="evidence" value="ECO:0007669"/>
    <property type="project" value="UniProtKB-SubCell"/>
</dbReference>